<dbReference type="InterPro" id="IPR013325">
    <property type="entry name" value="RNA_pol_sigma_r2"/>
</dbReference>
<dbReference type="InterPro" id="IPR013249">
    <property type="entry name" value="RNA_pol_sigma70_r4_t2"/>
</dbReference>
<comment type="caution">
    <text evidence="7">The sequence shown here is derived from an EMBL/GenBank/DDBJ whole genome shotgun (WGS) entry which is preliminary data.</text>
</comment>
<dbReference type="Gene3D" id="1.10.10.10">
    <property type="entry name" value="Winged helix-like DNA-binding domain superfamily/Winged helix DNA-binding domain"/>
    <property type="match status" value="1"/>
</dbReference>
<dbReference type="SUPFAM" id="SSF88659">
    <property type="entry name" value="Sigma3 and sigma4 domains of RNA polymerase sigma factors"/>
    <property type="match status" value="1"/>
</dbReference>
<keyword evidence="4" id="KW-0804">Transcription</keyword>
<evidence type="ECO:0000256" key="2">
    <source>
        <dbReference type="ARBA" id="ARBA00023015"/>
    </source>
</evidence>
<feature type="domain" description="RNA polymerase sigma-70 region 2" evidence="5">
    <location>
        <begin position="26"/>
        <end position="83"/>
    </location>
</feature>
<evidence type="ECO:0000313" key="8">
    <source>
        <dbReference type="Proteomes" id="UP001268089"/>
    </source>
</evidence>
<evidence type="ECO:0000256" key="4">
    <source>
        <dbReference type="ARBA" id="ARBA00023163"/>
    </source>
</evidence>
<organism evidence="7 8">
    <name type="scientific">Rhodoferax saidenbachensis</name>
    <dbReference type="NCBI Taxonomy" id="1484693"/>
    <lineage>
        <taxon>Bacteria</taxon>
        <taxon>Pseudomonadati</taxon>
        <taxon>Pseudomonadota</taxon>
        <taxon>Betaproteobacteria</taxon>
        <taxon>Burkholderiales</taxon>
        <taxon>Comamonadaceae</taxon>
        <taxon>Rhodoferax</taxon>
    </lineage>
</organism>
<dbReference type="CDD" id="cd06171">
    <property type="entry name" value="Sigma70_r4"/>
    <property type="match status" value="1"/>
</dbReference>
<dbReference type="InterPro" id="IPR014284">
    <property type="entry name" value="RNA_pol_sigma-70_dom"/>
</dbReference>
<dbReference type="Pfam" id="PF04542">
    <property type="entry name" value="Sigma70_r2"/>
    <property type="match status" value="1"/>
</dbReference>
<dbReference type="SUPFAM" id="SSF88946">
    <property type="entry name" value="Sigma2 domain of RNA polymerase sigma factors"/>
    <property type="match status" value="1"/>
</dbReference>
<proteinExistence type="inferred from homology"/>
<name>A0ABU1ZPJ1_9BURK</name>
<reference evidence="7 8" key="1">
    <citation type="submission" date="2023-07" db="EMBL/GenBank/DDBJ databases">
        <title>Sorghum-associated microbial communities from plants grown in Nebraska, USA.</title>
        <authorList>
            <person name="Schachtman D."/>
        </authorList>
    </citation>
    <scope>NUCLEOTIDE SEQUENCE [LARGE SCALE GENOMIC DNA]</scope>
    <source>
        <strain evidence="7 8">BE308</strain>
    </source>
</reference>
<dbReference type="InterPro" id="IPR007627">
    <property type="entry name" value="RNA_pol_sigma70_r2"/>
</dbReference>
<dbReference type="PANTHER" id="PTHR43133">
    <property type="entry name" value="RNA POLYMERASE ECF-TYPE SIGMA FACTO"/>
    <property type="match status" value="1"/>
</dbReference>
<evidence type="ECO:0000259" key="5">
    <source>
        <dbReference type="Pfam" id="PF04542"/>
    </source>
</evidence>
<dbReference type="EMBL" id="JAVDXO010000005">
    <property type="protein sequence ID" value="MDR7307308.1"/>
    <property type="molecule type" value="Genomic_DNA"/>
</dbReference>
<dbReference type="PANTHER" id="PTHR43133:SF51">
    <property type="entry name" value="RNA POLYMERASE SIGMA FACTOR"/>
    <property type="match status" value="1"/>
</dbReference>
<dbReference type="Pfam" id="PF08281">
    <property type="entry name" value="Sigma70_r4_2"/>
    <property type="match status" value="1"/>
</dbReference>
<protein>
    <submittedName>
        <fullName evidence="7">RNA polymerase sigma factor (Sigma-70 family)</fullName>
    </submittedName>
</protein>
<keyword evidence="2" id="KW-0805">Transcription regulation</keyword>
<sequence>MASPASQQVLVSAHAGDPGALDTLLRVCRPDVRRYAQRHCLVSDVDDAVQEALMVLSRKLHSVRTLAAFSGWLFQVVKRECRRLGRLAIAYDPWDEAAVAAWAARHSDDALRMDLVSALQSLPPQYLEVILLRDFEELSIAEIAAQLGLTAAATKSRLHRARTLTREYLLAD</sequence>
<evidence type="ECO:0000313" key="7">
    <source>
        <dbReference type="EMBL" id="MDR7307308.1"/>
    </source>
</evidence>
<keyword evidence="8" id="KW-1185">Reference proteome</keyword>
<evidence type="ECO:0000259" key="6">
    <source>
        <dbReference type="Pfam" id="PF08281"/>
    </source>
</evidence>
<gene>
    <name evidence="7" type="ORF">J2X15_002595</name>
</gene>
<comment type="similarity">
    <text evidence="1">Belongs to the sigma-70 factor family. ECF subfamily.</text>
</comment>
<dbReference type="RefSeq" id="WP_310343465.1">
    <property type="nucleotide sequence ID" value="NZ_JAVDXO010000005.1"/>
</dbReference>
<accession>A0ABU1ZPJ1</accession>
<dbReference type="Proteomes" id="UP001268089">
    <property type="component" value="Unassembled WGS sequence"/>
</dbReference>
<dbReference type="Gene3D" id="1.10.1740.10">
    <property type="match status" value="1"/>
</dbReference>
<feature type="domain" description="RNA polymerase sigma factor 70 region 4 type 2" evidence="6">
    <location>
        <begin position="113"/>
        <end position="162"/>
    </location>
</feature>
<dbReference type="InterPro" id="IPR036388">
    <property type="entry name" value="WH-like_DNA-bd_sf"/>
</dbReference>
<evidence type="ECO:0000256" key="3">
    <source>
        <dbReference type="ARBA" id="ARBA00023082"/>
    </source>
</evidence>
<dbReference type="InterPro" id="IPR013324">
    <property type="entry name" value="RNA_pol_sigma_r3/r4-like"/>
</dbReference>
<dbReference type="NCBIfam" id="TIGR02937">
    <property type="entry name" value="sigma70-ECF"/>
    <property type="match status" value="1"/>
</dbReference>
<keyword evidence="3" id="KW-0731">Sigma factor</keyword>
<evidence type="ECO:0000256" key="1">
    <source>
        <dbReference type="ARBA" id="ARBA00010641"/>
    </source>
</evidence>
<dbReference type="InterPro" id="IPR039425">
    <property type="entry name" value="RNA_pol_sigma-70-like"/>
</dbReference>